<dbReference type="AlphaFoldDB" id="I0WD97"/>
<dbReference type="PATRIC" id="fig|946077.3.peg.1825"/>
<dbReference type="STRING" id="946077.W5A_09014"/>
<proteinExistence type="predicted"/>
<dbReference type="eggNOG" id="COG2885">
    <property type="taxonomic scope" value="Bacteria"/>
</dbReference>
<dbReference type="PROSITE" id="PS51257">
    <property type="entry name" value="PROKAR_LIPOPROTEIN"/>
    <property type="match status" value="1"/>
</dbReference>
<evidence type="ECO:0000313" key="2">
    <source>
        <dbReference type="EMBL" id="EID74363.1"/>
    </source>
</evidence>
<evidence type="ECO:0000313" key="3">
    <source>
        <dbReference type="Proteomes" id="UP000005938"/>
    </source>
</evidence>
<keyword evidence="3" id="KW-1185">Reference proteome</keyword>
<evidence type="ECO:0000256" key="1">
    <source>
        <dbReference type="SAM" id="SignalP"/>
    </source>
</evidence>
<feature type="signal peptide" evidence="1">
    <location>
        <begin position="1"/>
        <end position="17"/>
    </location>
</feature>
<dbReference type="RefSeq" id="WP_008239694.1">
    <property type="nucleotide sequence ID" value="NZ_AJJU01000011.1"/>
</dbReference>
<dbReference type="Pfam" id="PF07610">
    <property type="entry name" value="DUF1573"/>
    <property type="match status" value="1"/>
</dbReference>
<dbReference type="OrthoDB" id="826619at2"/>
<comment type="caution">
    <text evidence="2">The sequence shown here is derived from an EMBL/GenBank/DDBJ whole genome shotgun (WGS) entry which is preliminary data.</text>
</comment>
<dbReference type="Proteomes" id="UP000005938">
    <property type="component" value="Unassembled WGS sequence"/>
</dbReference>
<accession>I0WD97</accession>
<dbReference type="InterPro" id="IPR013783">
    <property type="entry name" value="Ig-like_fold"/>
</dbReference>
<dbReference type="Gene3D" id="2.60.40.10">
    <property type="entry name" value="Immunoglobulins"/>
    <property type="match status" value="1"/>
</dbReference>
<organism evidence="2 3">
    <name type="scientific">Imtechella halotolerans K1</name>
    <dbReference type="NCBI Taxonomy" id="946077"/>
    <lineage>
        <taxon>Bacteria</taxon>
        <taxon>Pseudomonadati</taxon>
        <taxon>Bacteroidota</taxon>
        <taxon>Flavobacteriia</taxon>
        <taxon>Flavobacteriales</taxon>
        <taxon>Flavobacteriaceae</taxon>
        <taxon>Imtechella</taxon>
    </lineage>
</organism>
<sequence>MKKSVILLGMACAMVFASCKNDASSKIKSDATSVETTNETVTAGKYPVITFEKVEHDFGTIEQGTNVETVFAFTNTGDAPLVITNASSSCGCTVPEKPNGPIAPGEKGEIKVHFNGSGQNLVTKIVTLTANTQAGQEQVRIKAFVSPKANAGLPNLKITQ</sequence>
<reference evidence="2 3" key="1">
    <citation type="journal article" date="2012" name="J. Bacteriol.">
        <title>Genome Sequence of the Halotolerant Bacterium Imtechella halotolerans K1T.</title>
        <authorList>
            <person name="Kumar S."/>
            <person name="Vikram S."/>
            <person name="Subramanian S."/>
            <person name="Raghava G.P."/>
            <person name="Pinnaka A.K."/>
        </authorList>
    </citation>
    <scope>NUCLEOTIDE SEQUENCE [LARGE SCALE GENOMIC DNA]</scope>
    <source>
        <strain evidence="2 3">K1</strain>
    </source>
</reference>
<name>I0WD97_9FLAO</name>
<protein>
    <recommendedName>
        <fullName evidence="4">DUF1573 domain-containing protein</fullName>
    </recommendedName>
</protein>
<gene>
    <name evidence="2" type="ORF">W5A_09014</name>
</gene>
<dbReference type="EMBL" id="AJJU01000011">
    <property type="protein sequence ID" value="EID74363.1"/>
    <property type="molecule type" value="Genomic_DNA"/>
</dbReference>
<feature type="chain" id="PRO_5003636082" description="DUF1573 domain-containing protein" evidence="1">
    <location>
        <begin position="18"/>
        <end position="160"/>
    </location>
</feature>
<evidence type="ECO:0008006" key="4">
    <source>
        <dbReference type="Google" id="ProtNLM"/>
    </source>
</evidence>
<dbReference type="InterPro" id="IPR011467">
    <property type="entry name" value="DUF1573"/>
</dbReference>
<keyword evidence="1" id="KW-0732">Signal</keyword>
<dbReference type="PANTHER" id="PTHR37833:SF1">
    <property type="entry name" value="SIGNAL PEPTIDE PROTEIN"/>
    <property type="match status" value="1"/>
</dbReference>
<dbReference type="PANTHER" id="PTHR37833">
    <property type="entry name" value="LIPOPROTEIN-RELATED"/>
    <property type="match status" value="1"/>
</dbReference>